<organism evidence="7 8">
    <name type="scientific">Pedobacter metabolipauper</name>
    <dbReference type="NCBI Taxonomy" id="425513"/>
    <lineage>
        <taxon>Bacteria</taxon>
        <taxon>Pseudomonadati</taxon>
        <taxon>Bacteroidota</taxon>
        <taxon>Sphingobacteriia</taxon>
        <taxon>Sphingobacteriales</taxon>
        <taxon>Sphingobacteriaceae</taxon>
        <taxon>Pedobacter</taxon>
    </lineage>
</organism>
<proteinExistence type="predicted"/>
<evidence type="ECO:0000313" key="8">
    <source>
        <dbReference type="Proteomes" id="UP000295620"/>
    </source>
</evidence>
<dbReference type="GO" id="GO:0030313">
    <property type="term" value="C:cell envelope"/>
    <property type="evidence" value="ECO:0007669"/>
    <property type="project" value="UniProtKB-SubCell"/>
</dbReference>
<dbReference type="Gene3D" id="3.40.30.10">
    <property type="entry name" value="Glutaredoxin"/>
    <property type="match status" value="1"/>
</dbReference>
<gene>
    <name evidence="7" type="ORF">ATK78_4602</name>
</gene>
<evidence type="ECO:0000256" key="4">
    <source>
        <dbReference type="ARBA" id="ARBA00023284"/>
    </source>
</evidence>
<dbReference type="InterPro" id="IPR012336">
    <property type="entry name" value="Thioredoxin-like_fold"/>
</dbReference>
<name>A0A4R6SQF7_9SPHI</name>
<dbReference type="Pfam" id="PF13905">
    <property type="entry name" value="Thioredoxin_8"/>
    <property type="match status" value="1"/>
</dbReference>
<dbReference type="InterPro" id="IPR036249">
    <property type="entry name" value="Thioredoxin-like_sf"/>
</dbReference>
<accession>A0A4R6SQF7</accession>
<keyword evidence="7" id="KW-0413">Isomerase</keyword>
<keyword evidence="8" id="KW-1185">Reference proteome</keyword>
<evidence type="ECO:0000256" key="1">
    <source>
        <dbReference type="ARBA" id="ARBA00004196"/>
    </source>
</evidence>
<evidence type="ECO:0000256" key="2">
    <source>
        <dbReference type="ARBA" id="ARBA00022748"/>
    </source>
</evidence>
<evidence type="ECO:0000313" key="7">
    <source>
        <dbReference type="EMBL" id="TDQ06221.1"/>
    </source>
</evidence>
<dbReference type="EMBL" id="SNYC01000010">
    <property type="protein sequence ID" value="TDQ06221.1"/>
    <property type="molecule type" value="Genomic_DNA"/>
</dbReference>
<dbReference type="InterPro" id="IPR050553">
    <property type="entry name" value="Thioredoxin_ResA/DsbE_sf"/>
</dbReference>
<dbReference type="Proteomes" id="UP000295620">
    <property type="component" value="Unassembled WGS sequence"/>
</dbReference>
<keyword evidence="3" id="KW-1015">Disulfide bond</keyword>
<reference evidence="7 8" key="1">
    <citation type="submission" date="2019-03" db="EMBL/GenBank/DDBJ databases">
        <title>Genomic Encyclopedia of Archaeal and Bacterial Type Strains, Phase II (KMG-II): from individual species to whole genera.</title>
        <authorList>
            <person name="Goeker M."/>
        </authorList>
    </citation>
    <scope>NUCLEOTIDE SEQUENCE [LARGE SCALE GENOMIC DNA]</scope>
    <source>
        <strain evidence="7 8">DSM 19035</strain>
    </source>
</reference>
<evidence type="ECO:0000259" key="6">
    <source>
        <dbReference type="PROSITE" id="PS51352"/>
    </source>
</evidence>
<dbReference type="PANTHER" id="PTHR42852:SF6">
    <property type="entry name" value="THIOL:DISULFIDE INTERCHANGE PROTEIN DSBE"/>
    <property type="match status" value="1"/>
</dbReference>
<dbReference type="RefSeq" id="WP_133578388.1">
    <property type="nucleotide sequence ID" value="NZ_SNYC01000010.1"/>
</dbReference>
<dbReference type="AlphaFoldDB" id="A0A4R6SQF7"/>
<dbReference type="PROSITE" id="PS51352">
    <property type="entry name" value="THIOREDOXIN_2"/>
    <property type="match status" value="1"/>
</dbReference>
<comment type="subcellular location">
    <subcellularLocation>
        <location evidence="1">Cell envelope</location>
    </subcellularLocation>
</comment>
<comment type="caution">
    <text evidence="7">The sequence shown here is derived from an EMBL/GenBank/DDBJ whole genome shotgun (WGS) entry which is preliminary data.</text>
</comment>
<evidence type="ECO:0000256" key="3">
    <source>
        <dbReference type="ARBA" id="ARBA00023157"/>
    </source>
</evidence>
<keyword evidence="4" id="KW-0676">Redox-active center</keyword>
<dbReference type="GO" id="GO:0017004">
    <property type="term" value="P:cytochrome complex assembly"/>
    <property type="evidence" value="ECO:0007669"/>
    <property type="project" value="UniProtKB-KW"/>
</dbReference>
<dbReference type="OrthoDB" id="1095575at2"/>
<evidence type="ECO:0000256" key="5">
    <source>
        <dbReference type="SAM" id="SignalP"/>
    </source>
</evidence>
<feature type="chain" id="PRO_5020532117" evidence="5">
    <location>
        <begin position="21"/>
        <end position="483"/>
    </location>
</feature>
<sequence length="483" mass="55200">MKLKRLFFLILAFASSSATAQLTPKRVIITGRIINSTAETPKVLGINFLNPFDKNRKSATPDSLMGFSVQEYMPLTQNMTIAYNDTFINLYVAPGDSVHLVIDAALLNQPNFKWLSISGDHAKLSTQLNLFHHFLAGLPYQKYNYTWSVPEMFQVVKKDYDRYLTAIHQYAAQYNIDPIIINFFKRDVKYGISNWIADYVDAGSDSTSTRSERINMFKNTFFELGNDTNFITMMYPYHLEYYASWKTGSNGLINEAVKPEHIKEALEAGAKILLKESPGISRDYMMFSYLSSLINKTPALQHEIPALKKYFTDPAIYQYFELSVNKANNLTIQKTVLSKIQYLENDEVSTIPNVDFLNLLSTKYPGKVIYLDVYATWCMPCLKEMEFAPALHEKFAGKDVVFVNLCLQSTEKNWQKLIKEKKIKGENYFLDDDNSKTLMGNFNIGGFPAYLLIDNRGKTKTANASRPSELKKLSKDIQDILSK</sequence>
<dbReference type="SUPFAM" id="SSF52833">
    <property type="entry name" value="Thioredoxin-like"/>
    <property type="match status" value="1"/>
</dbReference>
<dbReference type="GO" id="GO:0016853">
    <property type="term" value="F:isomerase activity"/>
    <property type="evidence" value="ECO:0007669"/>
    <property type="project" value="UniProtKB-KW"/>
</dbReference>
<keyword evidence="2" id="KW-0201">Cytochrome c-type biogenesis</keyword>
<feature type="domain" description="Thioredoxin" evidence="6">
    <location>
        <begin position="321"/>
        <end position="479"/>
    </location>
</feature>
<dbReference type="PANTHER" id="PTHR42852">
    <property type="entry name" value="THIOL:DISULFIDE INTERCHANGE PROTEIN DSBE"/>
    <property type="match status" value="1"/>
</dbReference>
<protein>
    <submittedName>
        <fullName evidence="7">Thiol-disulfide isomerase/thioredoxin</fullName>
    </submittedName>
</protein>
<dbReference type="InterPro" id="IPR013766">
    <property type="entry name" value="Thioredoxin_domain"/>
</dbReference>
<feature type="signal peptide" evidence="5">
    <location>
        <begin position="1"/>
        <end position="20"/>
    </location>
</feature>
<dbReference type="CDD" id="cd02966">
    <property type="entry name" value="TlpA_like_family"/>
    <property type="match status" value="1"/>
</dbReference>
<keyword evidence="5" id="KW-0732">Signal</keyword>